<dbReference type="Proteomes" id="UP000622475">
    <property type="component" value="Unassembled WGS sequence"/>
</dbReference>
<dbReference type="PROSITE" id="PS00041">
    <property type="entry name" value="HTH_ARAC_FAMILY_1"/>
    <property type="match status" value="1"/>
</dbReference>
<comment type="caution">
    <text evidence="5">The sequence shown here is derived from an EMBL/GenBank/DDBJ whole genome shotgun (WGS) entry which is preliminary data.</text>
</comment>
<dbReference type="PANTHER" id="PTHR43280:SF28">
    <property type="entry name" value="HTH-TYPE TRANSCRIPTIONAL ACTIVATOR RHAS"/>
    <property type="match status" value="1"/>
</dbReference>
<proteinExistence type="predicted"/>
<evidence type="ECO:0000256" key="2">
    <source>
        <dbReference type="ARBA" id="ARBA00023125"/>
    </source>
</evidence>
<protein>
    <submittedName>
        <fullName evidence="5">Helix-turn-helix transcriptional regulator</fullName>
    </submittedName>
</protein>
<keyword evidence="6" id="KW-1185">Reference proteome</keyword>
<sequence length="287" mass="33330">MSAQNQHSFSLLNVDQVRLTRKWNYQNVISPYCRIYYIDEGRGELSDHSTSLVLEPGYLYIIPSFTLCSLKCDERLGQYFVQFFEESADGVSLFVNQRNIAKVKATSLDQALFDRLLEVNPNRGINRSDDPRIYEKEIFYKEYQQYNDQQTRARGLETQGIITQLISRFLITPTKDHIKPEAIPGKIADALNYILLNLHQELSVELLASRAGQNVDYFSRIFQQHTGMRPSTFINQKRIERAKYLMDNGSLTLPDISRKTGFESVAYFSRVFKQITGLSPRYHRKQS</sequence>
<keyword evidence="2" id="KW-0238">DNA-binding</keyword>
<dbReference type="GO" id="GO:0043565">
    <property type="term" value="F:sequence-specific DNA binding"/>
    <property type="evidence" value="ECO:0007669"/>
    <property type="project" value="InterPro"/>
</dbReference>
<dbReference type="SUPFAM" id="SSF46689">
    <property type="entry name" value="Homeodomain-like"/>
    <property type="match status" value="2"/>
</dbReference>
<dbReference type="Pfam" id="PF12833">
    <property type="entry name" value="HTH_18"/>
    <property type="match status" value="1"/>
</dbReference>
<dbReference type="InterPro" id="IPR018060">
    <property type="entry name" value="HTH_AraC"/>
</dbReference>
<gene>
    <name evidence="5" type="ORF">IRJ16_07105</name>
</gene>
<dbReference type="Gene3D" id="1.10.10.60">
    <property type="entry name" value="Homeodomain-like"/>
    <property type="match status" value="2"/>
</dbReference>
<dbReference type="RefSeq" id="WP_194110828.1">
    <property type="nucleotide sequence ID" value="NZ_JADFFL010000002.1"/>
</dbReference>
<accession>A0A929KWC4</accession>
<dbReference type="SMART" id="SM00342">
    <property type="entry name" value="HTH_ARAC"/>
    <property type="match status" value="1"/>
</dbReference>
<evidence type="ECO:0000256" key="3">
    <source>
        <dbReference type="ARBA" id="ARBA00023163"/>
    </source>
</evidence>
<dbReference type="EMBL" id="JADFFL010000002">
    <property type="protein sequence ID" value="MBE9661648.1"/>
    <property type="molecule type" value="Genomic_DNA"/>
</dbReference>
<organism evidence="5 6">
    <name type="scientific">Mucilaginibacter myungsuensis</name>
    <dbReference type="NCBI Taxonomy" id="649104"/>
    <lineage>
        <taxon>Bacteria</taxon>
        <taxon>Pseudomonadati</taxon>
        <taxon>Bacteroidota</taxon>
        <taxon>Sphingobacteriia</taxon>
        <taxon>Sphingobacteriales</taxon>
        <taxon>Sphingobacteriaceae</taxon>
        <taxon>Mucilaginibacter</taxon>
    </lineage>
</organism>
<dbReference type="InterPro" id="IPR009057">
    <property type="entry name" value="Homeodomain-like_sf"/>
</dbReference>
<keyword evidence="1" id="KW-0805">Transcription regulation</keyword>
<evidence type="ECO:0000256" key="1">
    <source>
        <dbReference type="ARBA" id="ARBA00023015"/>
    </source>
</evidence>
<dbReference type="PROSITE" id="PS01124">
    <property type="entry name" value="HTH_ARAC_FAMILY_2"/>
    <property type="match status" value="1"/>
</dbReference>
<dbReference type="InterPro" id="IPR018062">
    <property type="entry name" value="HTH_AraC-typ_CS"/>
</dbReference>
<dbReference type="GO" id="GO:0003700">
    <property type="term" value="F:DNA-binding transcription factor activity"/>
    <property type="evidence" value="ECO:0007669"/>
    <property type="project" value="InterPro"/>
</dbReference>
<reference evidence="5" key="1">
    <citation type="submission" date="2020-10" db="EMBL/GenBank/DDBJ databases">
        <title>Mucilaginibacter mali sp. nov., isolated from rhizosphere soil of apple orchard.</title>
        <authorList>
            <person name="Lee J.-S."/>
            <person name="Kim H.S."/>
            <person name="Kim J.-S."/>
        </authorList>
    </citation>
    <scope>NUCLEOTIDE SEQUENCE</scope>
    <source>
        <strain evidence="5">KCTC 22746</strain>
    </source>
</reference>
<feature type="domain" description="HTH araC/xylS-type" evidence="4">
    <location>
        <begin position="188"/>
        <end position="286"/>
    </location>
</feature>
<keyword evidence="3" id="KW-0804">Transcription</keyword>
<evidence type="ECO:0000259" key="4">
    <source>
        <dbReference type="PROSITE" id="PS01124"/>
    </source>
</evidence>
<dbReference type="AlphaFoldDB" id="A0A929KWC4"/>
<name>A0A929KWC4_9SPHI</name>
<evidence type="ECO:0000313" key="5">
    <source>
        <dbReference type="EMBL" id="MBE9661648.1"/>
    </source>
</evidence>
<dbReference type="PANTHER" id="PTHR43280">
    <property type="entry name" value="ARAC-FAMILY TRANSCRIPTIONAL REGULATOR"/>
    <property type="match status" value="1"/>
</dbReference>
<dbReference type="InterPro" id="IPR020449">
    <property type="entry name" value="Tscrpt_reg_AraC-type_HTH"/>
</dbReference>
<dbReference type="PRINTS" id="PR00032">
    <property type="entry name" value="HTHARAC"/>
</dbReference>
<evidence type="ECO:0000313" key="6">
    <source>
        <dbReference type="Proteomes" id="UP000622475"/>
    </source>
</evidence>